<accession>A0A9X4D327</accession>
<evidence type="ECO:0000313" key="1">
    <source>
        <dbReference type="EMBL" id="MDD2108854.1"/>
    </source>
</evidence>
<dbReference type="Proteomes" id="UP001150678">
    <property type="component" value="Unassembled WGS sequence"/>
</dbReference>
<comment type="caution">
    <text evidence="1">The sequence shown here is derived from an EMBL/GenBank/DDBJ whole genome shotgun (WGS) entry which is preliminary data.</text>
</comment>
<proteinExistence type="predicted"/>
<dbReference type="AlphaFoldDB" id="A0A9X4D327"/>
<dbReference type="RefSeq" id="WP_274079515.1">
    <property type="nucleotide sequence ID" value="NZ_JANIAN010000036.1"/>
</dbReference>
<evidence type="ECO:0000313" key="2">
    <source>
        <dbReference type="Proteomes" id="UP001150678"/>
    </source>
</evidence>
<sequence>MSQLSKTVELPISCEVSGRTWKLFTFDYETPDGTFSGYLHAISAEHAAAMLLDMKDTATLKGEMIGVVP</sequence>
<gene>
    <name evidence="1" type="ORF">NP533_21975</name>
</gene>
<reference evidence="1" key="1">
    <citation type="submission" date="2022-07" db="EMBL/GenBank/DDBJ databases">
        <title>Multi-strain Analysis of Pseudomonas putida Reveals Metabolic and Genetic Diversity.</title>
        <authorList>
            <person name="Monk J.M."/>
        </authorList>
    </citation>
    <scope>NUCLEOTIDE SEQUENCE</scope>
    <source>
        <strain evidence="1">17514</strain>
    </source>
</reference>
<organism evidence="1 2">
    <name type="scientific">Pseudomonas asiatica</name>
    <dbReference type="NCBI Taxonomy" id="2219225"/>
    <lineage>
        <taxon>Bacteria</taxon>
        <taxon>Pseudomonadati</taxon>
        <taxon>Pseudomonadota</taxon>
        <taxon>Gammaproteobacteria</taxon>
        <taxon>Pseudomonadales</taxon>
        <taxon>Pseudomonadaceae</taxon>
        <taxon>Pseudomonas</taxon>
    </lineage>
</organism>
<name>A0A9X4D327_9PSED</name>
<protein>
    <submittedName>
        <fullName evidence="1">Uncharacterized protein</fullName>
    </submittedName>
</protein>
<dbReference type="EMBL" id="JANIAN010000036">
    <property type="protein sequence ID" value="MDD2108854.1"/>
    <property type="molecule type" value="Genomic_DNA"/>
</dbReference>